<proteinExistence type="predicted"/>
<dbReference type="Proteomes" id="UP001153678">
    <property type="component" value="Unassembled WGS sequence"/>
</dbReference>
<keyword evidence="3" id="KW-1185">Reference proteome</keyword>
<feature type="compositionally biased region" description="Basic residues" evidence="1">
    <location>
        <begin position="29"/>
        <end position="38"/>
    </location>
</feature>
<accession>A0A9W4SB65</accession>
<dbReference type="EMBL" id="CAMKVN010000060">
    <property type="protein sequence ID" value="CAI2162927.1"/>
    <property type="molecule type" value="Genomic_DNA"/>
</dbReference>
<dbReference type="AlphaFoldDB" id="A0A9W4SB65"/>
<feature type="region of interest" description="Disordered" evidence="1">
    <location>
        <begin position="1"/>
        <end position="38"/>
    </location>
</feature>
<reference evidence="2" key="1">
    <citation type="submission" date="2022-08" db="EMBL/GenBank/DDBJ databases">
        <authorList>
            <person name="Kallberg Y."/>
            <person name="Tangrot J."/>
            <person name="Rosling A."/>
        </authorList>
    </citation>
    <scope>NUCLEOTIDE SEQUENCE</scope>
    <source>
        <strain evidence="2">Wild A</strain>
    </source>
</reference>
<organism evidence="2 3">
    <name type="scientific">Funneliformis geosporum</name>
    <dbReference type="NCBI Taxonomy" id="1117311"/>
    <lineage>
        <taxon>Eukaryota</taxon>
        <taxon>Fungi</taxon>
        <taxon>Fungi incertae sedis</taxon>
        <taxon>Mucoromycota</taxon>
        <taxon>Glomeromycotina</taxon>
        <taxon>Glomeromycetes</taxon>
        <taxon>Glomerales</taxon>
        <taxon>Glomeraceae</taxon>
        <taxon>Funneliformis</taxon>
    </lineage>
</organism>
<evidence type="ECO:0000313" key="2">
    <source>
        <dbReference type="EMBL" id="CAI2162927.1"/>
    </source>
</evidence>
<sequence length="76" mass="8658">MEKDSRVPGPSVYHTNEVINETKSEVRLRREKRKQHKPSYLRVTKDDVVGSIKQGFGKVFGNDEMEGSGKTKKIPV</sequence>
<name>A0A9W4SB65_9GLOM</name>
<evidence type="ECO:0000256" key="1">
    <source>
        <dbReference type="SAM" id="MobiDB-lite"/>
    </source>
</evidence>
<evidence type="ECO:0000313" key="3">
    <source>
        <dbReference type="Proteomes" id="UP001153678"/>
    </source>
</evidence>
<comment type="caution">
    <text evidence="2">The sequence shown here is derived from an EMBL/GenBank/DDBJ whole genome shotgun (WGS) entry which is preliminary data.</text>
</comment>
<gene>
    <name evidence="2" type="ORF">FWILDA_LOCUS810</name>
</gene>
<protein>
    <submittedName>
        <fullName evidence="2">7441_t:CDS:1</fullName>
    </submittedName>
</protein>